<comment type="caution">
    <text evidence="6">The sequence shown here is derived from an EMBL/GenBank/DDBJ whole genome shotgun (WGS) entry which is preliminary data.</text>
</comment>
<evidence type="ECO:0000313" key="7">
    <source>
        <dbReference type="Proteomes" id="UP001212841"/>
    </source>
</evidence>
<gene>
    <name evidence="6" type="ORF">HK097_000669</name>
</gene>
<evidence type="ECO:0000256" key="3">
    <source>
        <dbReference type="ARBA" id="ARBA00022989"/>
    </source>
</evidence>
<dbReference type="PANTHER" id="PTHR47804:SF1">
    <property type="entry name" value="DUF2421 DOMAIN-CONTAINING PROTEIN"/>
    <property type="match status" value="1"/>
</dbReference>
<sequence>MPEGGRGAYAHPASVAPPIITIRDDDPEDTLVDDEEALLLPTDNTSTPRRRRKLSFRGLSRKFGNCSHQLIKRTGEALKPIFTRSTLKATIAYLIATLATILDHPHKELGGVSYLVAVAILFFHPSRTVGAMVEALLCCVVGLTVGFIVAQGTLVLVEYYDDVKGNIMEAQVIALATLCIETFILAHIRAKWGNTRPAIATGCTLTHLLSFMCFTQMSNPKALPLSLCCCIFWPVTAASTLRNDVSQTLLHLRSFFNSLSNTLSLNGDLPEHTPIQSTLSPANEALPYAESIASHHDELQKLVKDHQATLLHMETARYEVIFEPTTSMFTHRGDHDRIFQSVERLTQHLGGLKSSIFQIDDRLASDPSNTALSDFMDKMAPSLRRLITTTKQALALLRHVFDSHNPAGASTSAAYIVSVTGVLVESLAVAVSEFEEEMKGVLVGIYEKVEEDLFLVFFFCYAMVEVSKE</sequence>
<reference evidence="6" key="1">
    <citation type="submission" date="2020-05" db="EMBL/GenBank/DDBJ databases">
        <title>Phylogenomic resolution of chytrid fungi.</title>
        <authorList>
            <person name="Stajich J.E."/>
            <person name="Amses K."/>
            <person name="Simmons R."/>
            <person name="Seto K."/>
            <person name="Myers J."/>
            <person name="Bonds A."/>
            <person name="Quandt C.A."/>
            <person name="Barry K."/>
            <person name="Liu P."/>
            <person name="Grigoriev I."/>
            <person name="Longcore J.E."/>
            <person name="James T.Y."/>
        </authorList>
    </citation>
    <scope>NUCLEOTIDE SEQUENCE</scope>
    <source>
        <strain evidence="6">JEL0318</strain>
    </source>
</reference>
<protein>
    <submittedName>
        <fullName evidence="6">Uncharacterized protein</fullName>
    </submittedName>
</protein>
<evidence type="ECO:0000313" key="6">
    <source>
        <dbReference type="EMBL" id="KAJ3046641.1"/>
    </source>
</evidence>
<dbReference type="PANTHER" id="PTHR47804">
    <property type="entry name" value="60S RIBOSOMAL PROTEIN L19"/>
    <property type="match status" value="1"/>
</dbReference>
<dbReference type="GO" id="GO:0016020">
    <property type="term" value="C:membrane"/>
    <property type="evidence" value="ECO:0007669"/>
    <property type="project" value="UniProtKB-SubCell"/>
</dbReference>
<organism evidence="6 7">
    <name type="scientific">Rhizophlyctis rosea</name>
    <dbReference type="NCBI Taxonomy" id="64517"/>
    <lineage>
        <taxon>Eukaryota</taxon>
        <taxon>Fungi</taxon>
        <taxon>Fungi incertae sedis</taxon>
        <taxon>Chytridiomycota</taxon>
        <taxon>Chytridiomycota incertae sedis</taxon>
        <taxon>Chytridiomycetes</taxon>
        <taxon>Rhizophlyctidales</taxon>
        <taxon>Rhizophlyctidaceae</taxon>
        <taxon>Rhizophlyctis</taxon>
    </lineage>
</organism>
<feature type="non-terminal residue" evidence="6">
    <location>
        <position position="1"/>
    </location>
</feature>
<accession>A0AAD5SDF1</accession>
<dbReference type="EMBL" id="JADGJD010001123">
    <property type="protein sequence ID" value="KAJ3046641.1"/>
    <property type="molecule type" value="Genomic_DNA"/>
</dbReference>
<dbReference type="InterPro" id="IPR052430">
    <property type="entry name" value="IVT-Associated"/>
</dbReference>
<keyword evidence="7" id="KW-1185">Reference proteome</keyword>
<feature type="transmembrane region" description="Helical" evidence="5">
    <location>
        <begin position="168"/>
        <end position="186"/>
    </location>
</feature>
<dbReference type="AlphaFoldDB" id="A0AAD5SDF1"/>
<evidence type="ECO:0000256" key="4">
    <source>
        <dbReference type="ARBA" id="ARBA00023136"/>
    </source>
</evidence>
<evidence type="ECO:0000256" key="1">
    <source>
        <dbReference type="ARBA" id="ARBA00004141"/>
    </source>
</evidence>
<evidence type="ECO:0000256" key="2">
    <source>
        <dbReference type="ARBA" id="ARBA00022692"/>
    </source>
</evidence>
<evidence type="ECO:0000256" key="5">
    <source>
        <dbReference type="SAM" id="Phobius"/>
    </source>
</evidence>
<dbReference type="Proteomes" id="UP001212841">
    <property type="component" value="Unassembled WGS sequence"/>
</dbReference>
<name>A0AAD5SDF1_9FUNG</name>
<keyword evidence="3 5" id="KW-1133">Transmembrane helix</keyword>
<keyword evidence="2 5" id="KW-0812">Transmembrane</keyword>
<keyword evidence="4 5" id="KW-0472">Membrane</keyword>
<comment type="subcellular location">
    <subcellularLocation>
        <location evidence="1">Membrane</location>
        <topology evidence="1">Multi-pass membrane protein</topology>
    </subcellularLocation>
</comment>
<proteinExistence type="predicted"/>
<feature type="transmembrane region" description="Helical" evidence="5">
    <location>
        <begin position="136"/>
        <end position="156"/>
    </location>
</feature>